<evidence type="ECO:0000313" key="1">
    <source>
        <dbReference type="EMBL" id="MCV3214370.1"/>
    </source>
</evidence>
<organism evidence="1 2">
    <name type="scientific">Plectonema radiosum NIES-515</name>
    <dbReference type="NCBI Taxonomy" id="2986073"/>
    <lineage>
        <taxon>Bacteria</taxon>
        <taxon>Bacillati</taxon>
        <taxon>Cyanobacteriota</taxon>
        <taxon>Cyanophyceae</taxon>
        <taxon>Oscillatoriophycideae</taxon>
        <taxon>Oscillatoriales</taxon>
        <taxon>Microcoleaceae</taxon>
        <taxon>Plectonema</taxon>
    </lineage>
</organism>
<proteinExistence type="predicted"/>
<dbReference type="RefSeq" id="WP_263745945.1">
    <property type="nucleotide sequence ID" value="NZ_JAOWRF010000192.1"/>
</dbReference>
<gene>
    <name evidence="1" type="ORF">OGM63_12755</name>
</gene>
<reference evidence="1 2" key="1">
    <citation type="submission" date="2022-10" db="EMBL/GenBank/DDBJ databases">
        <title>Identification of biosynthetic pathway for the production of the potent trypsin inhibitor radiosumin.</title>
        <authorList>
            <person name="Fewer D.P."/>
            <person name="Delbaje E."/>
            <person name="Ouyang X."/>
            <person name="Agostino P.D."/>
            <person name="Wahlsten M."/>
            <person name="Jokela J."/>
            <person name="Permi P."/>
            <person name="Haapaniemi E."/>
            <person name="Koistinen H."/>
        </authorList>
    </citation>
    <scope>NUCLEOTIDE SEQUENCE [LARGE SCALE GENOMIC DNA]</scope>
    <source>
        <strain evidence="1 2">NIES-515</strain>
    </source>
</reference>
<dbReference type="Pfam" id="PF18934">
    <property type="entry name" value="DUF5682"/>
    <property type="match status" value="1"/>
</dbReference>
<comment type="caution">
    <text evidence="1">The sequence shown here is derived from an EMBL/GenBank/DDBJ whole genome shotgun (WGS) entry which is preliminary data.</text>
</comment>
<name>A0ABT3AZ26_9CYAN</name>
<keyword evidence="2" id="KW-1185">Reference proteome</keyword>
<protein>
    <submittedName>
        <fullName evidence="1">DUF5682 family protein</fullName>
    </submittedName>
</protein>
<dbReference type="Proteomes" id="UP001526143">
    <property type="component" value="Unassembled WGS sequence"/>
</dbReference>
<dbReference type="EMBL" id="JAOWRF010000192">
    <property type="protein sequence ID" value="MCV3214370.1"/>
    <property type="molecule type" value="Genomic_DNA"/>
</dbReference>
<evidence type="ECO:0000313" key="2">
    <source>
        <dbReference type="Proteomes" id="UP001526143"/>
    </source>
</evidence>
<accession>A0ABT3AZ26</accession>
<feature type="non-terminal residue" evidence="1">
    <location>
        <position position="115"/>
    </location>
</feature>
<dbReference type="InterPro" id="IPR043737">
    <property type="entry name" value="DUF5682"/>
</dbReference>
<sequence length="115" mass="12648">MTHHIFGIRHHGPGSARSLRQALETLQPDTILIEGPPDAESVLHLVGSPAMQPPVALLIYVPDKPQDCVYYPFAIFSPEWQALHYALTNNIPVRFMDLPLAHRMAGDSLETGGQG</sequence>